<protein>
    <submittedName>
        <fullName evidence="1">Uncharacterized protein</fullName>
    </submittedName>
</protein>
<evidence type="ECO:0000313" key="2">
    <source>
        <dbReference type="Proteomes" id="UP000662747"/>
    </source>
</evidence>
<dbReference type="RefSeq" id="WP_206723317.1">
    <property type="nucleotide sequence ID" value="NZ_CP071090.1"/>
</dbReference>
<dbReference type="EMBL" id="CP071090">
    <property type="protein sequence ID" value="QSQ21740.1"/>
    <property type="molecule type" value="Genomic_DNA"/>
</dbReference>
<dbReference type="Proteomes" id="UP000662747">
    <property type="component" value="Chromosome"/>
</dbReference>
<gene>
    <name evidence="1" type="ORF">JY651_42405</name>
</gene>
<keyword evidence="2" id="KW-1185">Reference proteome</keyword>
<sequence>MWLFDAFEDIDLLGTEKDERDFSIAEQRKLFDTFFPVPVPPSASDVRIHYQGFQEWNLDISFTLPPGDYEAFVAQLAPKPDEPGAYLGRIQLGDGGFLANASTITVDPETRRVKLTAFTW</sequence>
<evidence type="ECO:0000313" key="1">
    <source>
        <dbReference type="EMBL" id="QSQ21740.1"/>
    </source>
</evidence>
<proteinExistence type="predicted"/>
<accession>A0ABX7NSI6</accession>
<organism evidence="1 2">
    <name type="scientific">Pyxidicoccus parkwayensis</name>
    <dbReference type="NCBI Taxonomy" id="2813578"/>
    <lineage>
        <taxon>Bacteria</taxon>
        <taxon>Pseudomonadati</taxon>
        <taxon>Myxococcota</taxon>
        <taxon>Myxococcia</taxon>
        <taxon>Myxococcales</taxon>
        <taxon>Cystobacterineae</taxon>
        <taxon>Myxococcaceae</taxon>
        <taxon>Pyxidicoccus</taxon>
    </lineage>
</organism>
<reference evidence="1 2" key="1">
    <citation type="submission" date="2021-02" db="EMBL/GenBank/DDBJ databases">
        <title>De Novo genome assembly of isolated myxobacteria.</title>
        <authorList>
            <person name="Stevens D.C."/>
        </authorList>
    </citation>
    <scope>NUCLEOTIDE SEQUENCE [LARGE SCALE GENOMIC DNA]</scope>
    <source>
        <strain evidence="2">SCPEA02</strain>
    </source>
</reference>
<name>A0ABX7NSI6_9BACT</name>